<dbReference type="STRING" id="133383.A0A1R0GMA2"/>
<comment type="caution">
    <text evidence="2">The sequence shown here is derived from an EMBL/GenBank/DDBJ whole genome shotgun (WGS) entry which is preliminary data.</text>
</comment>
<name>A0A1R0GMA2_9FUNG</name>
<proteinExistence type="predicted"/>
<evidence type="ECO:0000313" key="2">
    <source>
        <dbReference type="EMBL" id="OLY78025.1"/>
    </source>
</evidence>
<protein>
    <submittedName>
        <fullName evidence="2">Uncharacterized protein</fullName>
    </submittedName>
</protein>
<organism evidence="2 3">
    <name type="scientific">Smittium mucronatum</name>
    <dbReference type="NCBI Taxonomy" id="133383"/>
    <lineage>
        <taxon>Eukaryota</taxon>
        <taxon>Fungi</taxon>
        <taxon>Fungi incertae sedis</taxon>
        <taxon>Zoopagomycota</taxon>
        <taxon>Kickxellomycotina</taxon>
        <taxon>Harpellomycetes</taxon>
        <taxon>Harpellales</taxon>
        <taxon>Legeriomycetaceae</taxon>
        <taxon>Smittium</taxon>
    </lineage>
</organism>
<evidence type="ECO:0000313" key="3">
    <source>
        <dbReference type="Proteomes" id="UP000187455"/>
    </source>
</evidence>
<evidence type="ECO:0000256" key="1">
    <source>
        <dbReference type="SAM" id="MobiDB-lite"/>
    </source>
</evidence>
<feature type="region of interest" description="Disordered" evidence="1">
    <location>
        <begin position="1"/>
        <end position="62"/>
    </location>
</feature>
<feature type="compositionally biased region" description="Low complexity" evidence="1">
    <location>
        <begin position="47"/>
        <end position="58"/>
    </location>
</feature>
<dbReference type="OrthoDB" id="3227768at2759"/>
<dbReference type="AlphaFoldDB" id="A0A1R0GMA2"/>
<reference evidence="2 3" key="1">
    <citation type="journal article" date="2016" name="Mol. Biol. Evol.">
        <title>Genome-Wide Survey of Gut Fungi (Harpellales) Reveals the First Horizontally Transferred Ubiquitin Gene from a Mosquito Host.</title>
        <authorList>
            <person name="Wang Y."/>
            <person name="White M.M."/>
            <person name="Kvist S."/>
            <person name="Moncalvo J.M."/>
        </authorList>
    </citation>
    <scope>NUCLEOTIDE SEQUENCE [LARGE SCALE GENOMIC DNA]</scope>
    <source>
        <strain evidence="2 3">ALG-7-W6</strain>
    </source>
</reference>
<keyword evidence="3" id="KW-1185">Reference proteome</keyword>
<sequence length="291" mass="32061">MIDQTASYSHEKRRMSFGPLPKQASMSPLEAGLIERDEDPVPPGVQSSSTSESAHSNSTLNHESLVVTPKEAEGIALSHAQKKFGLDQESFVVKSSDQTCDKGMRYQVHLGHFISGLEAVNDDLLIVLNSQGNILSIGSNFYRSLKLDTDISSLFNPEYFNDIDKWVALNRDTSCTPAPSNPETSSLFLSTRDSLSKLSSYLGYQLSSEELAQIQISKYTNDNLVICAKVSNLPKYFSNNTDVTITPAFLRTENGQLSPVHEFQSIQDGEIAHGYVSSKDGSILSLINWEN</sequence>
<dbReference type="Proteomes" id="UP000187455">
    <property type="component" value="Unassembled WGS sequence"/>
</dbReference>
<accession>A0A1R0GMA2</accession>
<dbReference type="EMBL" id="LSSL01007374">
    <property type="protein sequence ID" value="OLY78025.1"/>
    <property type="molecule type" value="Genomic_DNA"/>
</dbReference>
<gene>
    <name evidence="2" type="ORF">AYI68_g7934</name>
</gene>